<organism evidence="4 5">
    <name type="scientific">Saccharophagus degradans</name>
    <dbReference type="NCBI Taxonomy" id="86304"/>
    <lineage>
        <taxon>Bacteria</taxon>
        <taxon>Pseudomonadati</taxon>
        <taxon>Pseudomonadota</taxon>
        <taxon>Gammaproteobacteria</taxon>
        <taxon>Cellvibrionales</taxon>
        <taxon>Cellvibrionaceae</taxon>
        <taxon>Saccharophagus</taxon>
    </lineage>
</organism>
<dbReference type="Proteomes" id="UP001169760">
    <property type="component" value="Unassembled WGS sequence"/>
</dbReference>
<dbReference type="Pfam" id="PF04353">
    <property type="entry name" value="Rsd_AlgQ"/>
    <property type="match status" value="1"/>
</dbReference>
<comment type="similarity">
    <text evidence="3">Belongs to the Rsd/AlgQ family.</text>
</comment>
<protein>
    <submittedName>
        <fullName evidence="4">Sigma D regulator</fullName>
    </submittedName>
</protein>
<evidence type="ECO:0000313" key="4">
    <source>
        <dbReference type="EMBL" id="MDO6423606.1"/>
    </source>
</evidence>
<dbReference type="GO" id="GO:0006355">
    <property type="term" value="P:regulation of DNA-templated transcription"/>
    <property type="evidence" value="ECO:0007669"/>
    <property type="project" value="InterPro"/>
</dbReference>
<keyword evidence="2 3" id="KW-0804">Transcription</keyword>
<dbReference type="NCBIfam" id="NF008723">
    <property type="entry name" value="PRK11718.1"/>
    <property type="match status" value="1"/>
</dbReference>
<dbReference type="Gene3D" id="1.20.120.1370">
    <property type="entry name" value="Regulator of RNA polymerase sigma(70) subunit, domain 4"/>
    <property type="match status" value="1"/>
</dbReference>
<evidence type="ECO:0000313" key="5">
    <source>
        <dbReference type="Proteomes" id="UP001169760"/>
    </source>
</evidence>
<reference evidence="4" key="1">
    <citation type="submission" date="2023-07" db="EMBL/GenBank/DDBJ databases">
        <title>Genome content predicts the carbon catabolic preferences of heterotrophic bacteria.</title>
        <authorList>
            <person name="Gralka M."/>
        </authorList>
    </citation>
    <scope>NUCLEOTIDE SEQUENCE</scope>
    <source>
        <strain evidence="4">I3M17_2</strain>
    </source>
</reference>
<proteinExistence type="inferred from homology"/>
<gene>
    <name evidence="4" type="primary">rsd</name>
    <name evidence="4" type="ORF">Q4521_14080</name>
</gene>
<evidence type="ECO:0000256" key="3">
    <source>
        <dbReference type="RuleBase" id="RU004409"/>
    </source>
</evidence>
<evidence type="ECO:0000256" key="1">
    <source>
        <dbReference type="ARBA" id="ARBA00023015"/>
    </source>
</evidence>
<comment type="caution">
    <text evidence="4">The sequence shown here is derived from an EMBL/GenBank/DDBJ whole genome shotgun (WGS) entry which is preliminary data.</text>
</comment>
<sequence length="154" mass="17721">MLEDCKSAQERWGGVSEIIDRWLQERQQMLVLYCNLSEICDLPDHPERAAQVKTLCEIVVDYVSAGHFEIYNQLLQEGEEFEDQEGLKQAGELFKIIDSSTEVALDFNDKYLETDDLETINQDLSHLGESLVSRFEAEDKMIEVLHVSHKDQVA</sequence>
<dbReference type="PIRSF" id="PIRSF016548">
    <property type="entry name" value="Rsd_AlgQ"/>
    <property type="match status" value="1"/>
</dbReference>
<evidence type="ECO:0000256" key="2">
    <source>
        <dbReference type="ARBA" id="ARBA00023163"/>
    </source>
</evidence>
<dbReference type="EMBL" id="JAUOPB010000010">
    <property type="protein sequence ID" value="MDO6423606.1"/>
    <property type="molecule type" value="Genomic_DNA"/>
</dbReference>
<name>A0AAW7X7E5_9GAMM</name>
<accession>A0AAW7X7E5</accession>
<keyword evidence="1 3" id="KW-0805">Transcription regulation</keyword>
<dbReference type="InterPro" id="IPR038309">
    <property type="entry name" value="Rsd/AlgQ_sf"/>
</dbReference>
<dbReference type="InterPro" id="IPR007448">
    <property type="entry name" value="Sigma70_reg_Rsd_AlgQ"/>
</dbReference>
<dbReference type="RefSeq" id="WP_011470056.1">
    <property type="nucleotide sequence ID" value="NZ_CP123764.1"/>
</dbReference>
<dbReference type="AlphaFoldDB" id="A0AAW7X7E5"/>
<dbReference type="GeneID" id="98615197"/>